<keyword evidence="8" id="KW-1185">Reference proteome</keyword>
<evidence type="ECO:0000256" key="5">
    <source>
        <dbReference type="SAM" id="MobiDB-lite"/>
    </source>
</evidence>
<dbReference type="CDD" id="cd16454">
    <property type="entry name" value="RING-H2_PA-TM-RING"/>
    <property type="match status" value="1"/>
</dbReference>
<evidence type="ECO:0000256" key="3">
    <source>
        <dbReference type="ARBA" id="ARBA00022833"/>
    </source>
</evidence>
<evidence type="ECO:0000256" key="4">
    <source>
        <dbReference type="PROSITE-ProRule" id="PRU00175"/>
    </source>
</evidence>
<dbReference type="EMBL" id="JAPFFF010000001">
    <property type="protein sequence ID" value="KAK8899961.1"/>
    <property type="molecule type" value="Genomic_DNA"/>
</dbReference>
<evidence type="ECO:0000313" key="8">
    <source>
        <dbReference type="Proteomes" id="UP001470230"/>
    </source>
</evidence>
<dbReference type="PANTHER" id="PTHR14155:SF627">
    <property type="entry name" value="OS06G0192800 PROTEIN"/>
    <property type="match status" value="1"/>
</dbReference>
<dbReference type="Gene3D" id="3.30.40.10">
    <property type="entry name" value="Zinc/RING finger domain, C3HC4 (zinc finger)"/>
    <property type="match status" value="1"/>
</dbReference>
<protein>
    <recommendedName>
        <fullName evidence="6">RING-type domain-containing protein</fullName>
    </recommendedName>
</protein>
<evidence type="ECO:0000256" key="1">
    <source>
        <dbReference type="ARBA" id="ARBA00022723"/>
    </source>
</evidence>
<sequence length="214" mass="24303">MFQHGSILQTLGRSVFSLGEHATVKSLSKQTKEKDYEDYDEDSSSSSSSDDRPSLRPSSSSPIFSTLFSIISSGSCSGYKRQMSIHEEYRSYFATPTFANNDIITDLDQAKNKDIEQPSKPMLHPVLLEPHVLQKEEFDKLVKKDDNDLKLISDEDKNKNENYFIECPICLCNIKIGSLIVQAKCGHVFHHKCIRPWFVEHHSCPICRAEIESA</sequence>
<dbReference type="Pfam" id="PF13639">
    <property type="entry name" value="zf-RING_2"/>
    <property type="match status" value="1"/>
</dbReference>
<keyword evidence="2 4" id="KW-0863">Zinc-finger</keyword>
<name>A0ABR2LAF4_9EUKA</name>
<dbReference type="SMART" id="SM00184">
    <property type="entry name" value="RING"/>
    <property type="match status" value="1"/>
</dbReference>
<proteinExistence type="predicted"/>
<organism evidence="7 8">
    <name type="scientific">Tritrichomonas musculus</name>
    <dbReference type="NCBI Taxonomy" id="1915356"/>
    <lineage>
        <taxon>Eukaryota</taxon>
        <taxon>Metamonada</taxon>
        <taxon>Parabasalia</taxon>
        <taxon>Tritrichomonadida</taxon>
        <taxon>Tritrichomonadidae</taxon>
        <taxon>Tritrichomonas</taxon>
    </lineage>
</organism>
<dbReference type="InterPro" id="IPR053238">
    <property type="entry name" value="RING-H2_zinc_finger"/>
</dbReference>
<dbReference type="InterPro" id="IPR001841">
    <property type="entry name" value="Znf_RING"/>
</dbReference>
<dbReference type="PROSITE" id="PS50089">
    <property type="entry name" value="ZF_RING_2"/>
    <property type="match status" value="1"/>
</dbReference>
<keyword evidence="3" id="KW-0862">Zinc</keyword>
<keyword evidence="1" id="KW-0479">Metal-binding</keyword>
<gene>
    <name evidence="7" type="ORF">M9Y10_002284</name>
</gene>
<feature type="region of interest" description="Disordered" evidence="5">
    <location>
        <begin position="26"/>
        <end position="60"/>
    </location>
</feature>
<feature type="domain" description="RING-type" evidence="6">
    <location>
        <begin position="167"/>
        <end position="208"/>
    </location>
</feature>
<dbReference type="Proteomes" id="UP001470230">
    <property type="component" value="Unassembled WGS sequence"/>
</dbReference>
<evidence type="ECO:0000313" key="7">
    <source>
        <dbReference type="EMBL" id="KAK8899961.1"/>
    </source>
</evidence>
<dbReference type="PANTHER" id="PTHR14155">
    <property type="entry name" value="RING FINGER DOMAIN-CONTAINING"/>
    <property type="match status" value="1"/>
</dbReference>
<reference evidence="7 8" key="1">
    <citation type="submission" date="2024-04" db="EMBL/GenBank/DDBJ databases">
        <title>Tritrichomonas musculus Genome.</title>
        <authorList>
            <person name="Alves-Ferreira E."/>
            <person name="Grigg M."/>
            <person name="Lorenzi H."/>
            <person name="Galac M."/>
        </authorList>
    </citation>
    <scope>NUCLEOTIDE SEQUENCE [LARGE SCALE GENOMIC DNA]</scope>
    <source>
        <strain evidence="7 8">EAF2021</strain>
    </source>
</reference>
<accession>A0ABR2LAF4</accession>
<evidence type="ECO:0000259" key="6">
    <source>
        <dbReference type="PROSITE" id="PS50089"/>
    </source>
</evidence>
<dbReference type="InterPro" id="IPR013083">
    <property type="entry name" value="Znf_RING/FYVE/PHD"/>
</dbReference>
<evidence type="ECO:0000256" key="2">
    <source>
        <dbReference type="ARBA" id="ARBA00022771"/>
    </source>
</evidence>
<dbReference type="SUPFAM" id="SSF57850">
    <property type="entry name" value="RING/U-box"/>
    <property type="match status" value="1"/>
</dbReference>
<comment type="caution">
    <text evidence="7">The sequence shown here is derived from an EMBL/GenBank/DDBJ whole genome shotgun (WGS) entry which is preliminary data.</text>
</comment>